<evidence type="ECO:0000256" key="3">
    <source>
        <dbReference type="ARBA" id="ARBA00021242"/>
    </source>
</evidence>
<organism evidence="13 14">
    <name type="scientific">Microdochium trichocladiopsis</name>
    <dbReference type="NCBI Taxonomy" id="1682393"/>
    <lineage>
        <taxon>Eukaryota</taxon>
        <taxon>Fungi</taxon>
        <taxon>Dikarya</taxon>
        <taxon>Ascomycota</taxon>
        <taxon>Pezizomycotina</taxon>
        <taxon>Sordariomycetes</taxon>
        <taxon>Xylariomycetidae</taxon>
        <taxon>Xylariales</taxon>
        <taxon>Microdochiaceae</taxon>
        <taxon>Microdochium</taxon>
    </lineage>
</organism>
<feature type="transmembrane region" description="Helical" evidence="12">
    <location>
        <begin position="90"/>
        <end position="109"/>
    </location>
</feature>
<evidence type="ECO:0000256" key="8">
    <source>
        <dbReference type="ARBA" id="ARBA00023065"/>
    </source>
</evidence>
<feature type="transmembrane region" description="Helical" evidence="12">
    <location>
        <begin position="398"/>
        <end position="419"/>
    </location>
</feature>
<keyword evidence="8" id="KW-0406">Ion transport</keyword>
<dbReference type="RefSeq" id="XP_046017682.1">
    <property type="nucleotide sequence ID" value="XM_046156166.1"/>
</dbReference>
<keyword evidence="14" id="KW-1185">Reference proteome</keyword>
<feature type="transmembrane region" description="Helical" evidence="12">
    <location>
        <begin position="284"/>
        <end position="306"/>
    </location>
</feature>
<dbReference type="SUPFAM" id="SSF103473">
    <property type="entry name" value="MFS general substrate transporter"/>
    <property type="match status" value="1"/>
</dbReference>
<dbReference type="InterPro" id="IPR008509">
    <property type="entry name" value="MOT2/MFSD5"/>
</dbReference>
<feature type="transmembrane region" description="Helical" evidence="12">
    <location>
        <begin position="121"/>
        <end position="139"/>
    </location>
</feature>
<evidence type="ECO:0000313" key="13">
    <source>
        <dbReference type="EMBL" id="KAH7039627.1"/>
    </source>
</evidence>
<dbReference type="PANTHER" id="PTHR23516">
    <property type="entry name" value="SAM (S-ADENOSYL METHIONINE) TRANSPORTER"/>
    <property type="match status" value="1"/>
</dbReference>
<evidence type="ECO:0000256" key="4">
    <source>
        <dbReference type="ARBA" id="ARBA00022448"/>
    </source>
</evidence>
<evidence type="ECO:0000313" key="14">
    <source>
        <dbReference type="Proteomes" id="UP000756346"/>
    </source>
</evidence>
<feature type="transmembrane region" description="Helical" evidence="12">
    <location>
        <begin position="6"/>
        <end position="27"/>
    </location>
</feature>
<protein>
    <recommendedName>
        <fullName evidence="3">Molybdate-anion transporter</fullName>
    </recommendedName>
    <alternativeName>
        <fullName evidence="10">Major facilitator superfamily domain-containing protein 5</fullName>
    </alternativeName>
    <alternativeName>
        <fullName evidence="11">Molybdate transporter 2 homolog</fullName>
    </alternativeName>
</protein>
<name>A0A9P9BVE0_9PEZI</name>
<feature type="transmembrane region" description="Helical" evidence="12">
    <location>
        <begin position="431"/>
        <end position="449"/>
    </location>
</feature>
<accession>A0A9P9BVE0</accession>
<keyword evidence="5" id="KW-1003">Cell membrane</keyword>
<comment type="function">
    <text evidence="1">Mediates high-affinity intracellular uptake of the rare oligo-element molybdenum.</text>
</comment>
<comment type="caution">
    <text evidence="13">The sequence shown here is derived from an EMBL/GenBank/DDBJ whole genome shotgun (WGS) entry which is preliminary data.</text>
</comment>
<dbReference type="Gene3D" id="1.20.1250.20">
    <property type="entry name" value="MFS general substrate transporter like domains"/>
    <property type="match status" value="1"/>
</dbReference>
<evidence type="ECO:0000256" key="11">
    <source>
        <dbReference type="ARBA" id="ARBA00032555"/>
    </source>
</evidence>
<evidence type="ECO:0000256" key="7">
    <source>
        <dbReference type="ARBA" id="ARBA00022989"/>
    </source>
</evidence>
<feature type="transmembrane region" description="Helical" evidence="12">
    <location>
        <begin position="219"/>
        <end position="237"/>
    </location>
</feature>
<evidence type="ECO:0000256" key="9">
    <source>
        <dbReference type="ARBA" id="ARBA00023136"/>
    </source>
</evidence>
<dbReference type="Proteomes" id="UP000756346">
    <property type="component" value="Unassembled WGS sequence"/>
</dbReference>
<keyword evidence="9 12" id="KW-0472">Membrane</keyword>
<gene>
    <name evidence="13" type="ORF">B0I36DRAFT_343489</name>
</gene>
<dbReference type="GO" id="GO:0006811">
    <property type="term" value="P:monoatomic ion transport"/>
    <property type="evidence" value="ECO:0007669"/>
    <property type="project" value="UniProtKB-KW"/>
</dbReference>
<feature type="transmembrane region" description="Helical" evidence="12">
    <location>
        <begin position="464"/>
        <end position="483"/>
    </location>
</feature>
<proteinExistence type="predicted"/>
<dbReference type="PANTHER" id="PTHR23516:SF1">
    <property type="entry name" value="MOLYBDATE-ANION TRANSPORTER"/>
    <property type="match status" value="1"/>
</dbReference>
<sequence>MDLDMYWMGLAVLGPMVLGAIGHGVVLRGLRRWRSGTGPVSVTEPSALDAEASRFRTVFLRVYLTVMASEWLQGPYIYSLFRHEKSLSEWTVALLFVTYYTSAAISAPFTGCLADRFGRRAACLSFCAIHSLASITAFFDSIEILVAGRVLGGFALTLLWTAFESWMVAEYNARGLEHSSLGLPAMFGAMTTSNCITGILAGILGHCIVLTLGSKTDPFALGVLLNVCAVVLMLRTWNENRGVPKVLSGEEKSELLPASQTLDAAVDGPILSQSPSSQLRDYKVWVLSFVSCCFEGTMFLLVFFWPSALQGAHDAALGDTVESDSLPHGVIQAAFMASMVLGAILFNTLTGSTIQSKDRILEDTIVGRYFGPTSLMCTALVVGSVSFLVAAFCRAELHMFGVFLALELCSGIFIPSMALHRSIIVSDKHRTGTYGIMKIPLFLFVVGALCTTTGADRNQHQQRVFLLCSGLLLLAAIAAIVGLRGNMDYSGQNFTILATDDLHEAVAEDYLITKSRVCETTSPFTEEEAK</sequence>
<feature type="transmembrane region" description="Helical" evidence="12">
    <location>
        <begin position="326"/>
        <end position="349"/>
    </location>
</feature>
<feature type="transmembrane region" description="Helical" evidence="12">
    <location>
        <begin position="181"/>
        <end position="213"/>
    </location>
</feature>
<dbReference type="GO" id="GO:0015098">
    <property type="term" value="F:molybdate ion transmembrane transporter activity"/>
    <property type="evidence" value="ECO:0007669"/>
    <property type="project" value="InterPro"/>
</dbReference>
<reference evidence="13" key="1">
    <citation type="journal article" date="2021" name="Nat. Commun.">
        <title>Genetic determinants of endophytism in the Arabidopsis root mycobiome.</title>
        <authorList>
            <person name="Mesny F."/>
            <person name="Miyauchi S."/>
            <person name="Thiergart T."/>
            <person name="Pickel B."/>
            <person name="Atanasova L."/>
            <person name="Karlsson M."/>
            <person name="Huettel B."/>
            <person name="Barry K.W."/>
            <person name="Haridas S."/>
            <person name="Chen C."/>
            <person name="Bauer D."/>
            <person name="Andreopoulos W."/>
            <person name="Pangilinan J."/>
            <person name="LaButti K."/>
            <person name="Riley R."/>
            <person name="Lipzen A."/>
            <person name="Clum A."/>
            <person name="Drula E."/>
            <person name="Henrissat B."/>
            <person name="Kohler A."/>
            <person name="Grigoriev I.V."/>
            <person name="Martin F.M."/>
            <person name="Hacquard S."/>
        </authorList>
    </citation>
    <scope>NUCLEOTIDE SEQUENCE</scope>
    <source>
        <strain evidence="13">MPI-CAGE-CH-0230</strain>
    </source>
</reference>
<evidence type="ECO:0000256" key="2">
    <source>
        <dbReference type="ARBA" id="ARBA00004651"/>
    </source>
</evidence>
<dbReference type="AlphaFoldDB" id="A0A9P9BVE0"/>
<comment type="subcellular location">
    <subcellularLocation>
        <location evidence="2">Cell membrane</location>
        <topology evidence="2">Multi-pass membrane protein</topology>
    </subcellularLocation>
</comment>
<keyword evidence="7 12" id="KW-1133">Transmembrane helix</keyword>
<evidence type="ECO:0000256" key="6">
    <source>
        <dbReference type="ARBA" id="ARBA00022692"/>
    </source>
</evidence>
<feature type="transmembrane region" description="Helical" evidence="12">
    <location>
        <begin position="369"/>
        <end position="392"/>
    </location>
</feature>
<evidence type="ECO:0000256" key="10">
    <source>
        <dbReference type="ARBA" id="ARBA00030646"/>
    </source>
</evidence>
<feature type="transmembrane region" description="Helical" evidence="12">
    <location>
        <begin position="58"/>
        <end position="78"/>
    </location>
</feature>
<dbReference type="EMBL" id="JAGTJQ010000001">
    <property type="protein sequence ID" value="KAH7039627.1"/>
    <property type="molecule type" value="Genomic_DNA"/>
</dbReference>
<dbReference type="OrthoDB" id="263957at2759"/>
<evidence type="ECO:0000256" key="12">
    <source>
        <dbReference type="SAM" id="Phobius"/>
    </source>
</evidence>
<dbReference type="GeneID" id="70185712"/>
<keyword evidence="6 12" id="KW-0812">Transmembrane</keyword>
<dbReference type="InterPro" id="IPR036259">
    <property type="entry name" value="MFS_trans_sf"/>
</dbReference>
<dbReference type="GO" id="GO:0005886">
    <property type="term" value="C:plasma membrane"/>
    <property type="evidence" value="ECO:0007669"/>
    <property type="project" value="UniProtKB-SubCell"/>
</dbReference>
<evidence type="ECO:0000256" key="1">
    <source>
        <dbReference type="ARBA" id="ARBA00003019"/>
    </source>
</evidence>
<dbReference type="Pfam" id="PF05631">
    <property type="entry name" value="MFS_5"/>
    <property type="match status" value="1"/>
</dbReference>
<feature type="transmembrane region" description="Helical" evidence="12">
    <location>
        <begin position="151"/>
        <end position="169"/>
    </location>
</feature>
<keyword evidence="4" id="KW-0813">Transport</keyword>
<evidence type="ECO:0000256" key="5">
    <source>
        <dbReference type="ARBA" id="ARBA00022475"/>
    </source>
</evidence>